<feature type="transmembrane region" description="Helical" evidence="1">
    <location>
        <begin position="76"/>
        <end position="102"/>
    </location>
</feature>
<keyword evidence="1" id="KW-0812">Transmembrane</keyword>
<dbReference type="EMBL" id="LWMV01000072">
    <property type="protein sequence ID" value="KZX14704.1"/>
    <property type="molecule type" value="Genomic_DNA"/>
</dbReference>
<evidence type="ECO:0000256" key="1">
    <source>
        <dbReference type="SAM" id="Phobius"/>
    </source>
</evidence>
<feature type="transmembrane region" description="Helical" evidence="1">
    <location>
        <begin position="226"/>
        <end position="259"/>
    </location>
</feature>
<keyword evidence="1" id="KW-0472">Membrane</keyword>
<feature type="transmembrane region" description="Helical" evidence="1">
    <location>
        <begin position="162"/>
        <end position="184"/>
    </location>
</feature>
<protein>
    <recommendedName>
        <fullName evidence="4">Cell wall biosynthesis protein</fullName>
    </recommendedName>
</protein>
<gene>
    <name evidence="2" type="ORF">MBCUR_04160</name>
</gene>
<evidence type="ECO:0008006" key="4">
    <source>
        <dbReference type="Google" id="ProtNLM"/>
    </source>
</evidence>
<dbReference type="PATRIC" id="fig|49547.3.peg.430"/>
<accession>A0A166CP03</accession>
<comment type="caution">
    <text evidence="2">The sequence shown here is derived from an EMBL/GenBank/DDBJ whole genome shotgun (WGS) entry which is preliminary data.</text>
</comment>
<dbReference type="STRING" id="49547.MBCUR_04160"/>
<keyword evidence="3" id="KW-1185">Reference proteome</keyword>
<evidence type="ECO:0000313" key="2">
    <source>
        <dbReference type="EMBL" id="KZX14704.1"/>
    </source>
</evidence>
<dbReference type="AlphaFoldDB" id="A0A166CP03"/>
<sequence length="347" mass="38988">MIQSEIFNVFVYSLIGTAFLFVLLTFLNNQNILKRIYLSNLYTDVRGRTPRFDLGIDNFLDKLNLFPLGTPRGLGLVPAILLIFFIPYPFNNLVLIITILAFCDDLIGRRRIYDLPIEWGQLLRGIGILAIMIVGYPLIGLSAVIIAFLIQPLNIADMQPGSASVVAILMSFLSLAAMIMLQTPSMHVLDFIIPPVYIPAILLAACLGYCILDFFGMIMMGEVGNHAFAVALGITFYALGGFWAVLILSFITCCLIVIIRKNNLKVFFARKLKIPYPKFGDYLMDVITGGGLGDLIRKIIFKDTQLIVKNPILIILGFRRLVYNPYAKNNTLAIRDKYKKTSFFDNY</sequence>
<proteinExistence type="predicted"/>
<reference evidence="2 3" key="1">
    <citation type="submission" date="2016-04" db="EMBL/GenBank/DDBJ databases">
        <title>Genome sequence of Methanobrevibacter curvatus DSM 11111.</title>
        <authorList>
            <person name="Poehlein A."/>
            <person name="Seedorf H."/>
            <person name="Daniel R."/>
        </authorList>
    </citation>
    <scope>NUCLEOTIDE SEQUENCE [LARGE SCALE GENOMIC DNA]</scope>
    <source>
        <strain evidence="2 3">DSM 11111</strain>
    </source>
</reference>
<organism evidence="2 3">
    <name type="scientific">Methanobrevibacter curvatus</name>
    <dbReference type="NCBI Taxonomy" id="49547"/>
    <lineage>
        <taxon>Archaea</taxon>
        <taxon>Methanobacteriati</taxon>
        <taxon>Methanobacteriota</taxon>
        <taxon>Methanomada group</taxon>
        <taxon>Methanobacteria</taxon>
        <taxon>Methanobacteriales</taxon>
        <taxon>Methanobacteriaceae</taxon>
        <taxon>Methanobrevibacter</taxon>
    </lineage>
</organism>
<name>A0A166CP03_9EURY</name>
<keyword evidence="1" id="KW-1133">Transmembrane helix</keyword>
<feature type="transmembrane region" description="Helical" evidence="1">
    <location>
        <begin position="122"/>
        <end position="150"/>
    </location>
</feature>
<dbReference type="Proteomes" id="UP000077245">
    <property type="component" value="Unassembled WGS sequence"/>
</dbReference>
<evidence type="ECO:0000313" key="3">
    <source>
        <dbReference type="Proteomes" id="UP000077245"/>
    </source>
</evidence>
<dbReference type="RefSeq" id="WP_067089579.1">
    <property type="nucleotide sequence ID" value="NZ_LWMV01000072.1"/>
</dbReference>
<feature type="transmembrane region" description="Helical" evidence="1">
    <location>
        <begin position="7"/>
        <end position="27"/>
    </location>
</feature>
<feature type="transmembrane region" description="Helical" evidence="1">
    <location>
        <begin position="196"/>
        <end position="220"/>
    </location>
</feature>